<evidence type="ECO:0000313" key="3">
    <source>
        <dbReference type="EMBL" id="OXM61535.1"/>
    </source>
</evidence>
<keyword evidence="4" id="KW-1185">Reference proteome</keyword>
<dbReference type="InterPro" id="IPR013137">
    <property type="entry name" value="Znf_TFIIB"/>
</dbReference>
<name>A0A229SR29_9PSEU</name>
<evidence type="ECO:0000259" key="2">
    <source>
        <dbReference type="PROSITE" id="PS51134"/>
    </source>
</evidence>
<evidence type="ECO:0000313" key="4">
    <source>
        <dbReference type="Proteomes" id="UP000215199"/>
    </source>
</evidence>
<dbReference type="Proteomes" id="UP000215199">
    <property type="component" value="Unassembled WGS sequence"/>
</dbReference>
<dbReference type="EMBL" id="NMUL01000046">
    <property type="protein sequence ID" value="OXM61535.1"/>
    <property type="molecule type" value="Genomic_DNA"/>
</dbReference>
<evidence type="ECO:0000256" key="1">
    <source>
        <dbReference type="SAM" id="MobiDB-lite"/>
    </source>
</evidence>
<protein>
    <recommendedName>
        <fullName evidence="2">TFIIB-type domain-containing protein</fullName>
    </recommendedName>
</protein>
<gene>
    <name evidence="3" type="ORF">CF165_38280</name>
</gene>
<feature type="region of interest" description="Disordered" evidence="1">
    <location>
        <begin position="20"/>
        <end position="39"/>
    </location>
</feature>
<reference evidence="4" key="1">
    <citation type="submission" date="2017-07" db="EMBL/GenBank/DDBJ databases">
        <title>Comparative genome mining reveals phylogenetic distribution patterns of secondary metabolites in Amycolatopsis.</title>
        <authorList>
            <person name="Adamek M."/>
            <person name="Alanjary M."/>
            <person name="Sales-Ortells H."/>
            <person name="Goodfellow M."/>
            <person name="Bull A.T."/>
            <person name="Kalinowski J."/>
            <person name="Ziemert N."/>
        </authorList>
    </citation>
    <scope>NUCLEOTIDE SEQUENCE [LARGE SCALE GENOMIC DNA]</scope>
    <source>
        <strain evidence="4">H5</strain>
    </source>
</reference>
<dbReference type="RefSeq" id="WP_093952487.1">
    <property type="nucleotide sequence ID" value="NZ_NMUL01000046.1"/>
</dbReference>
<dbReference type="AlphaFoldDB" id="A0A229SR29"/>
<organism evidence="3 4">
    <name type="scientific">Amycolatopsis vastitatis</name>
    <dbReference type="NCBI Taxonomy" id="1905142"/>
    <lineage>
        <taxon>Bacteria</taxon>
        <taxon>Bacillati</taxon>
        <taxon>Actinomycetota</taxon>
        <taxon>Actinomycetes</taxon>
        <taxon>Pseudonocardiales</taxon>
        <taxon>Pseudonocardiaceae</taxon>
        <taxon>Amycolatopsis</taxon>
    </lineage>
</organism>
<dbReference type="PROSITE" id="PS51134">
    <property type="entry name" value="ZF_TFIIB"/>
    <property type="match status" value="1"/>
</dbReference>
<proteinExistence type="predicted"/>
<comment type="caution">
    <text evidence="3">The sequence shown here is derived from an EMBL/GenBank/DDBJ whole genome shotgun (WGS) entry which is preliminary data.</text>
</comment>
<accession>A0A229SR29</accession>
<sequence length="74" mass="8377">MRALRLALTLARFQAVLGFDNPPSRLPGDRPGAEDDDPELVCPNCRRKKHTVRREAPGRYVCDRCGQRVETDGR</sequence>
<feature type="domain" description="TFIIB-type" evidence="2">
    <location>
        <begin position="38"/>
        <end position="70"/>
    </location>
</feature>